<protein>
    <submittedName>
        <fullName evidence="1">Uncharacterized protein</fullName>
    </submittedName>
</protein>
<name>A0A4Z2J0H6_9TELE</name>
<sequence>MPHVPQNVNVHKGMSPIPGLSRLTLLLRRLETKSSSTVRSKFFKFSPVLIRRIYTHGLKLRLYVGLLTMI</sequence>
<dbReference type="AlphaFoldDB" id="A0A4Z2J0H6"/>
<comment type="caution">
    <text evidence="1">The sequence shown here is derived from an EMBL/GenBank/DDBJ whole genome shotgun (WGS) entry which is preliminary data.</text>
</comment>
<dbReference type="Proteomes" id="UP000314294">
    <property type="component" value="Unassembled WGS sequence"/>
</dbReference>
<dbReference type="EMBL" id="SRLO01000031">
    <property type="protein sequence ID" value="TNN83780.1"/>
    <property type="molecule type" value="Genomic_DNA"/>
</dbReference>
<organism evidence="1 2">
    <name type="scientific">Liparis tanakae</name>
    <name type="common">Tanaka's snailfish</name>
    <dbReference type="NCBI Taxonomy" id="230148"/>
    <lineage>
        <taxon>Eukaryota</taxon>
        <taxon>Metazoa</taxon>
        <taxon>Chordata</taxon>
        <taxon>Craniata</taxon>
        <taxon>Vertebrata</taxon>
        <taxon>Euteleostomi</taxon>
        <taxon>Actinopterygii</taxon>
        <taxon>Neopterygii</taxon>
        <taxon>Teleostei</taxon>
        <taxon>Neoteleostei</taxon>
        <taxon>Acanthomorphata</taxon>
        <taxon>Eupercaria</taxon>
        <taxon>Perciformes</taxon>
        <taxon>Cottioidei</taxon>
        <taxon>Cottales</taxon>
        <taxon>Liparidae</taxon>
        <taxon>Liparis</taxon>
    </lineage>
</organism>
<accession>A0A4Z2J0H6</accession>
<evidence type="ECO:0000313" key="1">
    <source>
        <dbReference type="EMBL" id="TNN83780.1"/>
    </source>
</evidence>
<gene>
    <name evidence="1" type="ORF">EYF80_005956</name>
</gene>
<keyword evidence="2" id="KW-1185">Reference proteome</keyword>
<evidence type="ECO:0000313" key="2">
    <source>
        <dbReference type="Proteomes" id="UP000314294"/>
    </source>
</evidence>
<reference evidence="1 2" key="1">
    <citation type="submission" date="2019-03" db="EMBL/GenBank/DDBJ databases">
        <title>First draft genome of Liparis tanakae, snailfish: a comprehensive survey of snailfish specific genes.</title>
        <authorList>
            <person name="Kim W."/>
            <person name="Song I."/>
            <person name="Jeong J.-H."/>
            <person name="Kim D."/>
            <person name="Kim S."/>
            <person name="Ryu S."/>
            <person name="Song J.Y."/>
            <person name="Lee S.K."/>
        </authorList>
    </citation>
    <scope>NUCLEOTIDE SEQUENCE [LARGE SCALE GENOMIC DNA]</scope>
    <source>
        <tissue evidence="1">Muscle</tissue>
    </source>
</reference>
<proteinExistence type="predicted"/>